<dbReference type="AlphaFoldDB" id="A0A2G5ETG2"/>
<feature type="domain" description="AB hydrolase-1" evidence="2">
    <location>
        <begin position="113"/>
        <end position="371"/>
    </location>
</feature>
<feature type="transmembrane region" description="Helical" evidence="1">
    <location>
        <begin position="42"/>
        <end position="62"/>
    </location>
</feature>
<proteinExistence type="predicted"/>
<keyword evidence="1" id="KW-0472">Membrane</keyword>
<dbReference type="OrthoDB" id="294702at2759"/>
<dbReference type="Pfam" id="PF12697">
    <property type="entry name" value="Abhydrolase_6"/>
    <property type="match status" value="1"/>
</dbReference>
<dbReference type="FunFam" id="3.40.50.1820:FF:000270">
    <property type="entry name" value="Alpha/beta-Hydrolases superfamily protein"/>
    <property type="match status" value="1"/>
</dbReference>
<evidence type="ECO:0000313" key="3">
    <source>
        <dbReference type="EMBL" id="PIA59036.1"/>
    </source>
</evidence>
<keyword evidence="4" id="KW-1185">Reference proteome</keyword>
<name>A0A2G5ETG2_AQUCA</name>
<accession>A0A2G5ETG2</accession>
<evidence type="ECO:0000259" key="2">
    <source>
        <dbReference type="Pfam" id="PF12697"/>
    </source>
</evidence>
<evidence type="ECO:0000313" key="4">
    <source>
        <dbReference type="Proteomes" id="UP000230069"/>
    </source>
</evidence>
<reference evidence="3 4" key="1">
    <citation type="submission" date="2017-09" db="EMBL/GenBank/DDBJ databases">
        <title>WGS assembly of Aquilegia coerulea Goldsmith.</title>
        <authorList>
            <person name="Hodges S."/>
            <person name="Kramer E."/>
            <person name="Nordborg M."/>
            <person name="Tomkins J."/>
            <person name="Borevitz J."/>
            <person name="Derieg N."/>
            <person name="Yan J."/>
            <person name="Mihaltcheva S."/>
            <person name="Hayes R.D."/>
            <person name="Rokhsar D."/>
        </authorList>
    </citation>
    <scope>NUCLEOTIDE SEQUENCE [LARGE SCALE GENOMIC DNA]</scope>
    <source>
        <strain evidence="4">cv. Goldsmith</strain>
    </source>
</reference>
<dbReference type="InterPro" id="IPR029058">
    <property type="entry name" value="AB_hydrolase_fold"/>
</dbReference>
<evidence type="ECO:0000256" key="1">
    <source>
        <dbReference type="SAM" id="Phobius"/>
    </source>
</evidence>
<dbReference type="SUPFAM" id="SSF53474">
    <property type="entry name" value="alpha/beta-Hydrolases"/>
    <property type="match status" value="1"/>
</dbReference>
<keyword evidence="1" id="KW-1133">Transmembrane helix</keyword>
<dbReference type="Proteomes" id="UP000230069">
    <property type="component" value="Unassembled WGS sequence"/>
</dbReference>
<dbReference type="Gene3D" id="3.40.50.1820">
    <property type="entry name" value="alpha/beta hydrolase"/>
    <property type="match status" value="1"/>
</dbReference>
<dbReference type="PANTHER" id="PTHR45763:SF51">
    <property type="entry name" value="ALPHA_BETA-HYDROLASES SUPERFAMILY PROTEIN"/>
    <property type="match status" value="1"/>
</dbReference>
<dbReference type="STRING" id="218851.A0A2G5ETG2"/>
<dbReference type="InterPro" id="IPR000073">
    <property type="entry name" value="AB_hydrolase_1"/>
</dbReference>
<dbReference type="EMBL" id="KZ305021">
    <property type="protein sequence ID" value="PIA59036.1"/>
    <property type="molecule type" value="Genomic_DNA"/>
</dbReference>
<dbReference type="PANTHER" id="PTHR45763">
    <property type="entry name" value="HYDROLASE, ALPHA/BETA FOLD FAMILY PROTEIN, EXPRESSED-RELATED"/>
    <property type="match status" value="1"/>
</dbReference>
<organism evidence="3 4">
    <name type="scientific">Aquilegia coerulea</name>
    <name type="common">Rocky mountain columbine</name>
    <dbReference type="NCBI Taxonomy" id="218851"/>
    <lineage>
        <taxon>Eukaryota</taxon>
        <taxon>Viridiplantae</taxon>
        <taxon>Streptophyta</taxon>
        <taxon>Embryophyta</taxon>
        <taxon>Tracheophyta</taxon>
        <taxon>Spermatophyta</taxon>
        <taxon>Magnoliopsida</taxon>
        <taxon>Ranunculales</taxon>
        <taxon>Ranunculaceae</taxon>
        <taxon>Thalictroideae</taxon>
        <taxon>Aquilegia</taxon>
    </lineage>
</organism>
<dbReference type="InParanoid" id="A0A2G5ETG2"/>
<gene>
    <name evidence="3" type="ORF">AQUCO_00400115v1</name>
</gene>
<dbReference type="FunCoup" id="A0A2G5ETG2">
    <property type="interactions" value="2"/>
</dbReference>
<keyword evidence="1" id="KW-0812">Transmembrane</keyword>
<protein>
    <recommendedName>
        <fullName evidence="2">AB hydrolase-1 domain-containing protein</fullName>
    </recommendedName>
</protein>
<feature type="transmembrane region" description="Helical" evidence="1">
    <location>
        <begin position="20"/>
        <end position="36"/>
    </location>
</feature>
<sequence length="394" mass="45393">MSFPLEFPLFKTSMTFKLELIYSIIFSLLWRCYTGFDSHELLVSGIYTQFLALAIVLLYGWVDKKIKTPLPNICGSQNGPPITSPRIKLSDGRFLAYKEKGVSKEKAKYKIMVVHGFDSSKDFNLPASQELVEELGIYFLLFDRAGYGESDPNPMRSVKSEAFDIQELADQLEIGSKFYIIGSSMGCYPLWSCLKHIPCSIAGMTLVSPVVNFWWPSLPAKLSKMVYKRLLKQDQWAFRVAHYAPRLLYWWLTQKWFPSLSALEWCLEIPSSQDIETLKKMQGTPQPDQEKTRQQGVFESLHRDLIVGFGKWDFDPMKLTNPFPHNESSVHIWQGYEDKMVPVELQRYVSQKLSWIRYHEVPNAGHLLVHEPVFADAILRELLLGEKPSFSLAE</sequence>